<dbReference type="Proteomes" id="UP000249377">
    <property type="component" value="Unassembled WGS sequence"/>
</dbReference>
<evidence type="ECO:0000256" key="4">
    <source>
        <dbReference type="ARBA" id="ARBA00022643"/>
    </source>
</evidence>
<organism evidence="6 7">
    <name type="scientific">Hydrogeniiclostridium mannosilyticum</name>
    <dbReference type="NCBI Taxonomy" id="2764322"/>
    <lineage>
        <taxon>Bacteria</taxon>
        <taxon>Bacillati</taxon>
        <taxon>Bacillota</taxon>
        <taxon>Clostridia</taxon>
        <taxon>Eubacteriales</taxon>
        <taxon>Acutalibacteraceae</taxon>
        <taxon>Hydrogeniiclostridium</taxon>
    </lineage>
</organism>
<dbReference type="GO" id="GO:0018580">
    <property type="term" value="F:nitronate monooxygenase activity"/>
    <property type="evidence" value="ECO:0007669"/>
    <property type="project" value="InterPro"/>
</dbReference>
<reference evidence="6 7" key="1">
    <citation type="submission" date="2018-06" db="EMBL/GenBank/DDBJ databases">
        <title>Noncontiguous genome sequence of Ruminococcaceae bacterium ASD2818.</title>
        <authorList>
            <person name="Chaplin A.V."/>
            <person name="Sokolova S.R."/>
            <person name="Kochetkova T.O."/>
            <person name="Goltsov A.Y."/>
            <person name="Trofimov D.Y."/>
            <person name="Efimov B.A."/>
        </authorList>
    </citation>
    <scope>NUCLEOTIDE SEQUENCE [LARGE SCALE GENOMIC DNA]</scope>
    <source>
        <strain evidence="6 7">ASD2818</strain>
    </source>
</reference>
<evidence type="ECO:0000313" key="6">
    <source>
        <dbReference type="EMBL" id="RAQ29185.1"/>
    </source>
</evidence>
<dbReference type="InterPro" id="IPR013785">
    <property type="entry name" value="Aldolase_TIM"/>
</dbReference>
<dbReference type="Gene3D" id="3.20.20.70">
    <property type="entry name" value="Aldolase class I"/>
    <property type="match status" value="1"/>
</dbReference>
<evidence type="ECO:0000256" key="3">
    <source>
        <dbReference type="ARBA" id="ARBA00022630"/>
    </source>
</evidence>
<comment type="caution">
    <text evidence="6">The sequence shown here is derived from an EMBL/GenBank/DDBJ whole genome shotgun (WGS) entry which is preliminary data.</text>
</comment>
<comment type="function">
    <text evidence="1">Nitronate monooxygenase that uses molecular oxygen to catalyze the oxidative denitrification of alkyl nitronates. Acts on propionate 3-nitronate (P3N), the presumed physiological substrate. Probably functions in the detoxification of P3N, a metabolic poison produced by plants and fungi as a defense mechanism.</text>
</comment>
<evidence type="ECO:0000256" key="5">
    <source>
        <dbReference type="ARBA" id="ARBA00023002"/>
    </source>
</evidence>
<keyword evidence="4" id="KW-0288">FMN</keyword>
<name>A0A328UJJ5_9FIRM</name>
<accession>A0A328UJJ5</accession>
<evidence type="ECO:0000313" key="7">
    <source>
        <dbReference type="Proteomes" id="UP000249377"/>
    </source>
</evidence>
<keyword evidence="5" id="KW-0560">Oxidoreductase</keyword>
<sequence>MVHTPICELLGIRYPIIQGGMAWIADADLAAAVSNGGGLGLISAMNANADWLRDQIRKAKALTKEPFGVNIMLMSPFAEEVARVVVEEQVPVVTTGAGSPGKYMEAWRAAGIKVLPVVASVALARMMERSGATAIIAEGGESGGHVGETTTMALIPQVCDAVQLPVVAAGGIGDGRGMAAALMLGASGVQMGTRFLVAQECNVHENYKKKILKAKDIDTIVTGRRLGHPVRSLKNRFSRDYYQREYDSSFTDENLEEMGVGSLRRAAIEGDEQRGSFLAGQIAGLVNREQSAAEILHEVDALAAELLKGASQWIK</sequence>
<dbReference type="Pfam" id="PF03060">
    <property type="entry name" value="NMO"/>
    <property type="match status" value="2"/>
</dbReference>
<dbReference type="NCBIfam" id="TIGR03151">
    <property type="entry name" value="enACPred_II"/>
    <property type="match status" value="1"/>
</dbReference>
<evidence type="ECO:0000256" key="2">
    <source>
        <dbReference type="ARBA" id="ARBA00013457"/>
    </source>
</evidence>
<dbReference type="AlphaFoldDB" id="A0A328UJJ5"/>
<keyword evidence="7" id="KW-1185">Reference proteome</keyword>
<keyword evidence="3" id="KW-0285">Flavoprotein</keyword>
<dbReference type="CDD" id="cd04730">
    <property type="entry name" value="NPD_like"/>
    <property type="match status" value="1"/>
</dbReference>
<dbReference type="InterPro" id="IPR004136">
    <property type="entry name" value="NMO"/>
</dbReference>
<evidence type="ECO:0000256" key="1">
    <source>
        <dbReference type="ARBA" id="ARBA00003535"/>
    </source>
</evidence>
<proteinExistence type="predicted"/>
<protein>
    <recommendedName>
        <fullName evidence="2">Probable nitronate monooxygenase</fullName>
    </recommendedName>
</protein>
<gene>
    <name evidence="6" type="primary">fabK</name>
    <name evidence="6" type="ORF">DPQ25_06760</name>
</gene>
<dbReference type="RefSeq" id="WP_112332416.1">
    <property type="nucleotide sequence ID" value="NZ_QLYR01000003.1"/>
</dbReference>
<dbReference type="InterPro" id="IPR017569">
    <property type="entry name" value="Enoyl_ACP_red-II_put"/>
</dbReference>
<dbReference type="EMBL" id="QLYR01000003">
    <property type="protein sequence ID" value="RAQ29185.1"/>
    <property type="molecule type" value="Genomic_DNA"/>
</dbReference>
<dbReference type="PANTHER" id="PTHR32332">
    <property type="entry name" value="2-NITROPROPANE DIOXYGENASE"/>
    <property type="match status" value="1"/>
</dbReference>
<dbReference type="PANTHER" id="PTHR32332:SF20">
    <property type="entry name" value="2-NITROPROPANE DIOXYGENASE-LIKE PROTEIN"/>
    <property type="match status" value="1"/>
</dbReference>
<dbReference type="SUPFAM" id="SSF51412">
    <property type="entry name" value="Inosine monophosphate dehydrogenase (IMPDH)"/>
    <property type="match status" value="1"/>
</dbReference>